<evidence type="ECO:0000256" key="2">
    <source>
        <dbReference type="ARBA" id="ARBA00013008"/>
    </source>
</evidence>
<organism evidence="7">
    <name type="scientific">mine drainage metagenome</name>
    <dbReference type="NCBI Taxonomy" id="410659"/>
    <lineage>
        <taxon>unclassified sequences</taxon>
        <taxon>metagenomes</taxon>
        <taxon>ecological metagenomes</taxon>
    </lineage>
</organism>
<dbReference type="EMBL" id="AUZY01007018">
    <property type="protein sequence ID" value="EQD51901.1"/>
    <property type="molecule type" value="Genomic_DNA"/>
</dbReference>
<keyword evidence="3 7" id="KW-0808">Transferase</keyword>
<comment type="caution">
    <text evidence="7">The sequence shown here is derived from an EMBL/GenBank/DDBJ whole genome shotgun (WGS) entry which is preliminary data.</text>
</comment>
<dbReference type="InterPro" id="IPR036901">
    <property type="entry name" value="Asp/Orn_carbamoylTrfase_sf"/>
</dbReference>
<evidence type="ECO:0000313" key="7">
    <source>
        <dbReference type="EMBL" id="EQD51901.1"/>
    </source>
</evidence>
<keyword evidence="4" id="KW-0665">Pyrimidine biosynthesis</keyword>
<dbReference type="EC" id="2.1.3.2" evidence="2"/>
<dbReference type="PANTHER" id="PTHR45753:SF6">
    <property type="entry name" value="ASPARTATE CARBAMOYLTRANSFERASE"/>
    <property type="match status" value="1"/>
</dbReference>
<dbReference type="SUPFAM" id="SSF53671">
    <property type="entry name" value="Aspartate/ornithine carbamoyltransferase"/>
    <property type="match status" value="1"/>
</dbReference>
<dbReference type="AlphaFoldDB" id="T0ZUE0"/>
<dbReference type="InterPro" id="IPR006131">
    <property type="entry name" value="Asp_carbamoyltransf_Asp/Orn-bd"/>
</dbReference>
<protein>
    <recommendedName>
        <fullName evidence="2">aspartate carbamoyltransferase</fullName>
        <ecNumber evidence="2">2.1.3.2</ecNumber>
    </recommendedName>
</protein>
<dbReference type="GO" id="GO:0006221">
    <property type="term" value="P:pyrimidine nucleotide biosynthetic process"/>
    <property type="evidence" value="ECO:0007669"/>
    <property type="project" value="UniProtKB-KW"/>
</dbReference>
<feature type="non-terminal residue" evidence="7">
    <location>
        <position position="1"/>
    </location>
</feature>
<reference evidence="7" key="2">
    <citation type="journal article" date="2014" name="ISME J.">
        <title>Microbial stratification in low pH oxic and suboxic macroscopic growths along an acid mine drainage.</title>
        <authorList>
            <person name="Mendez-Garcia C."/>
            <person name="Mesa V."/>
            <person name="Sprenger R.R."/>
            <person name="Richter M."/>
            <person name="Diez M.S."/>
            <person name="Solano J."/>
            <person name="Bargiela R."/>
            <person name="Golyshina O.V."/>
            <person name="Manteca A."/>
            <person name="Ramos J.L."/>
            <person name="Gallego J.R."/>
            <person name="Llorente I."/>
            <person name="Martins Dos Santos V.A."/>
            <person name="Jensen O.N."/>
            <person name="Pelaez A.I."/>
            <person name="Sanchez J."/>
            <person name="Ferrer M."/>
        </authorList>
    </citation>
    <scope>NUCLEOTIDE SEQUENCE</scope>
</reference>
<proteinExistence type="predicted"/>
<dbReference type="GO" id="GO:0016597">
    <property type="term" value="F:amino acid binding"/>
    <property type="evidence" value="ECO:0007669"/>
    <property type="project" value="InterPro"/>
</dbReference>
<dbReference type="GO" id="GO:0004070">
    <property type="term" value="F:aspartate carbamoyltransferase activity"/>
    <property type="evidence" value="ECO:0007669"/>
    <property type="project" value="UniProtKB-EC"/>
</dbReference>
<dbReference type="Gene3D" id="3.40.50.1370">
    <property type="entry name" value="Aspartate/ornithine carbamoyltransferase"/>
    <property type="match status" value="1"/>
</dbReference>
<comment type="catalytic activity">
    <reaction evidence="5">
        <text>carbamoyl phosphate + L-aspartate = N-carbamoyl-L-aspartate + phosphate + H(+)</text>
        <dbReference type="Rhea" id="RHEA:20013"/>
        <dbReference type="ChEBI" id="CHEBI:15378"/>
        <dbReference type="ChEBI" id="CHEBI:29991"/>
        <dbReference type="ChEBI" id="CHEBI:32814"/>
        <dbReference type="ChEBI" id="CHEBI:43474"/>
        <dbReference type="ChEBI" id="CHEBI:58228"/>
        <dbReference type="EC" id="2.1.3.2"/>
    </reaction>
</comment>
<dbReference type="GO" id="GO:0006520">
    <property type="term" value="P:amino acid metabolic process"/>
    <property type="evidence" value="ECO:0007669"/>
    <property type="project" value="InterPro"/>
</dbReference>
<accession>T0ZUE0</accession>
<dbReference type="FunFam" id="3.40.50.1370:FF:000002">
    <property type="entry name" value="Aspartate carbamoyltransferase 2"/>
    <property type="match status" value="1"/>
</dbReference>
<evidence type="ECO:0000256" key="5">
    <source>
        <dbReference type="ARBA" id="ARBA00048859"/>
    </source>
</evidence>
<evidence type="ECO:0000256" key="1">
    <source>
        <dbReference type="ARBA" id="ARBA00004852"/>
    </source>
</evidence>
<sequence>LATIHEAFDSLKGLKVVLLGDLRYGRTVHSLAYGLAQFGVEIVLTSPPELKLPEELRIAIERSGGKIGVEADLRTAVRDADVLYVTRIQKERFGDEGEYRKVAGSYRIDAHLLEGAKERLVILHPLPRAGEVAPEVDRTRHALYFRQAFLGVPVRMALLDAILGGGPTVA</sequence>
<dbReference type="PANTHER" id="PTHR45753">
    <property type="entry name" value="ORNITHINE CARBAMOYLTRANSFERASE, MITOCHONDRIAL"/>
    <property type="match status" value="1"/>
</dbReference>
<gene>
    <name evidence="7" type="ORF">B1B_10811</name>
</gene>
<name>T0ZUE0_9ZZZZ</name>
<evidence type="ECO:0000259" key="6">
    <source>
        <dbReference type="Pfam" id="PF00185"/>
    </source>
</evidence>
<evidence type="ECO:0000256" key="4">
    <source>
        <dbReference type="ARBA" id="ARBA00022975"/>
    </source>
</evidence>
<reference evidence="7" key="1">
    <citation type="submission" date="2013-08" db="EMBL/GenBank/DDBJ databases">
        <authorList>
            <person name="Mendez C."/>
            <person name="Richter M."/>
            <person name="Ferrer M."/>
            <person name="Sanchez J."/>
        </authorList>
    </citation>
    <scope>NUCLEOTIDE SEQUENCE</scope>
</reference>
<comment type="pathway">
    <text evidence="1">Pyrimidine metabolism; UMP biosynthesis via de novo pathway; (S)-dihydroorotate from bicarbonate: step 2/3.</text>
</comment>
<dbReference type="PRINTS" id="PR00101">
    <property type="entry name" value="ATCASE"/>
</dbReference>
<evidence type="ECO:0000256" key="3">
    <source>
        <dbReference type="ARBA" id="ARBA00022679"/>
    </source>
</evidence>
<dbReference type="Pfam" id="PF00185">
    <property type="entry name" value="OTCace"/>
    <property type="match status" value="1"/>
</dbReference>
<feature type="domain" description="Aspartate/ornithine carbamoyltransferase Asp/Orn-binding" evidence="6">
    <location>
        <begin position="12"/>
        <end position="161"/>
    </location>
</feature>